<keyword evidence="3" id="KW-0233">DNA recombination</keyword>
<dbReference type="InterPro" id="IPR044068">
    <property type="entry name" value="CB"/>
</dbReference>
<feature type="domain" description="Core-binding (CB)" evidence="5">
    <location>
        <begin position="16"/>
        <end position="109"/>
    </location>
</feature>
<sequence length="352" mass="40974">MNINMKTIQFNKSSYKDFANSLEKFFTEYLAVEKRVSKHTIRSYRDTFILLLDYLKNVRNKPADKLEFIDFNRELILAFLKWLQDQRFCSSGTRNQRLAAIKSFFCFMIYEDPIHIAEWKTICSIKQQKQIRETVRYLTIEGIKCLLEQIPTNEKEGWRNLTMLSLLYNTGMRVSELTGLTPACIRFSKPYIIEVFGKGAKKRLVPVEENMMKLLGQYMEENRLNRPGKEDQPLFFNCHGGELTPAGITYVLKKYAALARIINPSLIPDKISPHNLRTSRAMHWLQAGIEIYYIRDLLGHVSVQTTEIYARTDSKSKREALEKAYAVVGITEPEITSWEKNPKLVDFLKSLA</sequence>
<evidence type="ECO:0000256" key="3">
    <source>
        <dbReference type="ARBA" id="ARBA00023172"/>
    </source>
</evidence>
<proteinExistence type="predicted"/>
<dbReference type="GO" id="GO:0015074">
    <property type="term" value="P:DNA integration"/>
    <property type="evidence" value="ECO:0007669"/>
    <property type="project" value="UniProtKB-KW"/>
</dbReference>
<evidence type="ECO:0000259" key="4">
    <source>
        <dbReference type="PROSITE" id="PS51898"/>
    </source>
</evidence>
<dbReference type="Gene3D" id="1.10.150.130">
    <property type="match status" value="1"/>
</dbReference>
<keyword evidence="2" id="KW-0238">DNA-binding</keyword>
<accession>A0A5J4QYR1</accession>
<dbReference type="PANTHER" id="PTHR30349">
    <property type="entry name" value="PHAGE INTEGRASE-RELATED"/>
    <property type="match status" value="1"/>
</dbReference>
<dbReference type="SUPFAM" id="SSF56349">
    <property type="entry name" value="DNA breaking-rejoining enzymes"/>
    <property type="match status" value="1"/>
</dbReference>
<reference evidence="6" key="1">
    <citation type="submission" date="2019-03" db="EMBL/GenBank/DDBJ databases">
        <title>Single cell metagenomics reveals metabolic interactions within the superorganism composed of flagellate Streblomastix strix and complex community of Bacteroidetes bacteria on its surface.</title>
        <authorList>
            <person name="Treitli S.C."/>
            <person name="Kolisko M."/>
            <person name="Husnik F."/>
            <person name="Keeling P."/>
            <person name="Hampl V."/>
        </authorList>
    </citation>
    <scope>NUCLEOTIDE SEQUENCE</scope>
    <source>
        <strain evidence="6">STM</strain>
    </source>
</reference>
<organism evidence="6">
    <name type="scientific">termite gut metagenome</name>
    <dbReference type="NCBI Taxonomy" id="433724"/>
    <lineage>
        <taxon>unclassified sequences</taxon>
        <taxon>metagenomes</taxon>
        <taxon>organismal metagenomes</taxon>
    </lineage>
</organism>
<dbReference type="GO" id="GO:0003677">
    <property type="term" value="F:DNA binding"/>
    <property type="evidence" value="ECO:0007669"/>
    <property type="project" value="UniProtKB-KW"/>
</dbReference>
<evidence type="ECO:0000313" key="6">
    <source>
        <dbReference type="EMBL" id="KAA6325563.1"/>
    </source>
</evidence>
<dbReference type="Pfam" id="PF02899">
    <property type="entry name" value="Phage_int_SAM_1"/>
    <property type="match status" value="1"/>
</dbReference>
<dbReference type="InterPro" id="IPR010998">
    <property type="entry name" value="Integrase_recombinase_N"/>
</dbReference>
<dbReference type="AlphaFoldDB" id="A0A5J4QYR1"/>
<dbReference type="InterPro" id="IPR002104">
    <property type="entry name" value="Integrase_catalytic"/>
</dbReference>
<dbReference type="PANTHER" id="PTHR30349:SF41">
    <property type="entry name" value="INTEGRASE_RECOMBINASE PROTEIN MJ0367-RELATED"/>
    <property type="match status" value="1"/>
</dbReference>
<keyword evidence="1" id="KW-0229">DNA integration</keyword>
<comment type="caution">
    <text evidence="6">The sequence shown here is derived from an EMBL/GenBank/DDBJ whole genome shotgun (WGS) entry which is preliminary data.</text>
</comment>
<dbReference type="InterPro" id="IPR013762">
    <property type="entry name" value="Integrase-like_cat_sf"/>
</dbReference>
<dbReference type="InterPro" id="IPR004107">
    <property type="entry name" value="Integrase_SAM-like_N"/>
</dbReference>
<dbReference type="InterPro" id="IPR011010">
    <property type="entry name" value="DNA_brk_join_enz"/>
</dbReference>
<feature type="domain" description="Tyr recombinase" evidence="4">
    <location>
        <begin position="133"/>
        <end position="322"/>
    </location>
</feature>
<dbReference type="Pfam" id="PF00589">
    <property type="entry name" value="Phage_integrase"/>
    <property type="match status" value="1"/>
</dbReference>
<dbReference type="InterPro" id="IPR050090">
    <property type="entry name" value="Tyrosine_recombinase_XerCD"/>
</dbReference>
<protein>
    <submittedName>
        <fullName evidence="6">Tyrosine recombinase XerD</fullName>
    </submittedName>
</protein>
<evidence type="ECO:0000259" key="5">
    <source>
        <dbReference type="PROSITE" id="PS51900"/>
    </source>
</evidence>
<dbReference type="EMBL" id="SNRY01002337">
    <property type="protein sequence ID" value="KAA6325563.1"/>
    <property type="molecule type" value="Genomic_DNA"/>
</dbReference>
<dbReference type="Gene3D" id="1.10.443.10">
    <property type="entry name" value="Intergrase catalytic core"/>
    <property type="match status" value="1"/>
</dbReference>
<evidence type="ECO:0000256" key="1">
    <source>
        <dbReference type="ARBA" id="ARBA00022908"/>
    </source>
</evidence>
<dbReference type="PROSITE" id="PS51898">
    <property type="entry name" value="TYR_RECOMBINASE"/>
    <property type="match status" value="1"/>
</dbReference>
<name>A0A5J4QYR1_9ZZZZ</name>
<dbReference type="PROSITE" id="PS51900">
    <property type="entry name" value="CB"/>
    <property type="match status" value="1"/>
</dbReference>
<gene>
    <name evidence="6" type="ORF">EZS27_025238</name>
</gene>
<dbReference type="GO" id="GO:0006310">
    <property type="term" value="P:DNA recombination"/>
    <property type="evidence" value="ECO:0007669"/>
    <property type="project" value="UniProtKB-KW"/>
</dbReference>
<evidence type="ECO:0000256" key="2">
    <source>
        <dbReference type="ARBA" id="ARBA00023125"/>
    </source>
</evidence>